<reference evidence="1 2" key="1">
    <citation type="submission" date="2018-06" db="EMBL/GenBank/DDBJ databases">
        <authorList>
            <consortium name="Pathogen Informatics"/>
            <person name="Doyle S."/>
        </authorList>
    </citation>
    <scope>NUCLEOTIDE SEQUENCE [LARGE SCALE GENOMIC DNA]</scope>
    <source>
        <strain evidence="1 2">NCTC13063</strain>
    </source>
</reference>
<dbReference type="SFLD" id="SFLDS00003">
    <property type="entry name" value="Haloacid_Dehalogenase"/>
    <property type="match status" value="1"/>
</dbReference>
<dbReference type="SFLD" id="SFLDG01129">
    <property type="entry name" value="C1.5:_HAD__Beta-PGM__Phosphata"/>
    <property type="match status" value="1"/>
</dbReference>
<dbReference type="PANTHER" id="PTHR43611:SF3">
    <property type="entry name" value="FLAVIN MONONUCLEOTIDE HYDROLASE 1, CHLOROPLATIC"/>
    <property type="match status" value="1"/>
</dbReference>
<dbReference type="PANTHER" id="PTHR43611">
    <property type="entry name" value="ALPHA-D-GLUCOSE 1-PHOSPHATE PHOSPHATASE"/>
    <property type="match status" value="1"/>
</dbReference>
<dbReference type="Pfam" id="PF00702">
    <property type="entry name" value="Hydrolase"/>
    <property type="match status" value="1"/>
</dbReference>
<sequence>MIRNIIFDLGGVILTLEETQAVKRFEALGLKDAGQRLDPYEQTGIFGDLEEGKIDAESFRKELSLLVGHEVSHEECADAWQGYIKEIPERNLETLLKLRQEGYRLILLSNTNPFMMEFVESDRFDGKGHPLAYYFDAEYKSFEVKLMKPDEHFYRYVLSREKILPEETLYVDDGPRNVAAASELGLRTLCPKNGEDWTGRIYDCLQAK</sequence>
<protein>
    <submittedName>
        <fullName evidence="1">Phosphatase yihX</fullName>
        <ecNumber evidence="1">3.1.3.-</ecNumber>
    </submittedName>
</protein>
<dbReference type="EC" id="3.1.3.-" evidence="1"/>
<dbReference type="GO" id="GO:0016787">
    <property type="term" value="F:hydrolase activity"/>
    <property type="evidence" value="ECO:0007669"/>
    <property type="project" value="UniProtKB-KW"/>
</dbReference>
<dbReference type="NCBIfam" id="TIGR01509">
    <property type="entry name" value="HAD-SF-IA-v3"/>
    <property type="match status" value="1"/>
</dbReference>
<dbReference type="RefSeq" id="WP_115153236.1">
    <property type="nucleotide sequence ID" value="NZ_DBFWLE010000018.1"/>
</dbReference>
<dbReference type="Gene3D" id="3.40.50.1000">
    <property type="entry name" value="HAD superfamily/HAD-like"/>
    <property type="match status" value="1"/>
</dbReference>
<dbReference type="Gene3D" id="1.10.150.240">
    <property type="entry name" value="Putative phosphatase, domain 2"/>
    <property type="match status" value="1"/>
</dbReference>
<name>A0AAQ1UGA6_9BACT</name>
<dbReference type="InterPro" id="IPR006439">
    <property type="entry name" value="HAD-SF_hydro_IA"/>
</dbReference>
<organism evidence="1 2">
    <name type="scientific">Segatella buccae</name>
    <dbReference type="NCBI Taxonomy" id="28126"/>
    <lineage>
        <taxon>Bacteria</taxon>
        <taxon>Pseudomonadati</taxon>
        <taxon>Bacteroidota</taxon>
        <taxon>Bacteroidia</taxon>
        <taxon>Bacteroidales</taxon>
        <taxon>Prevotellaceae</taxon>
        <taxon>Segatella</taxon>
    </lineage>
</organism>
<dbReference type="SUPFAM" id="SSF56784">
    <property type="entry name" value="HAD-like"/>
    <property type="match status" value="1"/>
</dbReference>
<evidence type="ECO:0000313" key="2">
    <source>
        <dbReference type="Proteomes" id="UP000255283"/>
    </source>
</evidence>
<accession>A0AAQ1UGA6</accession>
<dbReference type="InterPro" id="IPR023214">
    <property type="entry name" value="HAD_sf"/>
</dbReference>
<dbReference type="AlphaFoldDB" id="A0AAQ1UGA6"/>
<keyword evidence="1" id="KW-0378">Hydrolase</keyword>
<proteinExistence type="predicted"/>
<dbReference type="InterPro" id="IPR023198">
    <property type="entry name" value="PGP-like_dom2"/>
</dbReference>
<evidence type="ECO:0000313" key="1">
    <source>
        <dbReference type="EMBL" id="SUB79398.1"/>
    </source>
</evidence>
<dbReference type="CDD" id="cd02603">
    <property type="entry name" value="HAD_sEH-N_like"/>
    <property type="match status" value="1"/>
</dbReference>
<gene>
    <name evidence="1" type="primary">yihX</name>
    <name evidence="1" type="ORF">NCTC13063_00663</name>
</gene>
<dbReference type="EMBL" id="UGTJ01000001">
    <property type="protein sequence ID" value="SUB79398.1"/>
    <property type="molecule type" value="Genomic_DNA"/>
</dbReference>
<dbReference type="InterPro" id="IPR036412">
    <property type="entry name" value="HAD-like_sf"/>
</dbReference>
<dbReference type="PRINTS" id="PR00413">
    <property type="entry name" value="HADHALOGNASE"/>
</dbReference>
<comment type="caution">
    <text evidence="1">The sequence shown here is derived from an EMBL/GenBank/DDBJ whole genome shotgun (WGS) entry which is preliminary data.</text>
</comment>
<dbReference type="Proteomes" id="UP000255283">
    <property type="component" value="Unassembled WGS sequence"/>
</dbReference>